<protein>
    <recommendedName>
        <fullName evidence="2">2EXR domain-containing protein</fullName>
    </recommendedName>
</protein>
<gene>
    <name evidence="3" type="ORF">QBC42DRAFT_305149</name>
</gene>
<feature type="region of interest" description="Disordered" evidence="1">
    <location>
        <begin position="156"/>
        <end position="179"/>
    </location>
</feature>
<accession>A0AAV9HVE2</accession>
<keyword evidence="4" id="KW-1185">Reference proteome</keyword>
<evidence type="ECO:0000259" key="2">
    <source>
        <dbReference type="Pfam" id="PF20150"/>
    </source>
</evidence>
<dbReference type="InterPro" id="IPR045518">
    <property type="entry name" value="2EXR"/>
</dbReference>
<evidence type="ECO:0000256" key="1">
    <source>
        <dbReference type="SAM" id="MobiDB-lite"/>
    </source>
</evidence>
<feature type="compositionally biased region" description="Pro residues" evidence="1">
    <location>
        <begin position="48"/>
        <end position="57"/>
    </location>
</feature>
<dbReference type="AlphaFoldDB" id="A0AAV9HVE2"/>
<feature type="domain" description="2EXR" evidence="2">
    <location>
        <begin position="63"/>
        <end position="198"/>
    </location>
</feature>
<feature type="compositionally biased region" description="Low complexity" evidence="1">
    <location>
        <begin position="164"/>
        <end position="173"/>
    </location>
</feature>
<feature type="region of interest" description="Disordered" evidence="1">
    <location>
        <begin position="1"/>
        <end position="62"/>
    </location>
</feature>
<dbReference type="Pfam" id="PF20150">
    <property type="entry name" value="2EXR"/>
    <property type="match status" value="1"/>
</dbReference>
<sequence length="339" mass="38470">MVSVSVAALPTPPFSPDIDYTPRSKDPGAAEPLLLGDNTLQQQEEQTPPRPPQPNPHQPLQEFHYFPLLPPELRLKIWKLSFLPRTVELHTRRTHYADWPEHHGGAPRWKSSSRNPAALSVCIESRLAAQEFYTAALPLVARAAPAFSAAAAGGRFRTKSETGSSSNSSSSNNHKQGRVALTGDTSTRVLYVNLEHDTVALLGDLHFERLNKLLEWFRERDESDRRTRRSKGHARGLRRLAMSTATWAHEVGAATLRAFSRTVFRDIDEFVLFMYAEPMPPLQWGGGRCELEEISADEDYYRRFIVGRGKQFVDPVNRGWMRVGRKEMRIADIRFEDGW</sequence>
<name>A0AAV9HVE2_9PEZI</name>
<dbReference type="Proteomes" id="UP001321749">
    <property type="component" value="Unassembled WGS sequence"/>
</dbReference>
<dbReference type="EMBL" id="MU864964">
    <property type="protein sequence ID" value="KAK4463056.1"/>
    <property type="molecule type" value="Genomic_DNA"/>
</dbReference>
<comment type="caution">
    <text evidence="3">The sequence shown here is derived from an EMBL/GenBank/DDBJ whole genome shotgun (WGS) entry which is preliminary data.</text>
</comment>
<organism evidence="3 4">
    <name type="scientific">Cladorrhinum samala</name>
    <dbReference type="NCBI Taxonomy" id="585594"/>
    <lineage>
        <taxon>Eukaryota</taxon>
        <taxon>Fungi</taxon>
        <taxon>Dikarya</taxon>
        <taxon>Ascomycota</taxon>
        <taxon>Pezizomycotina</taxon>
        <taxon>Sordariomycetes</taxon>
        <taxon>Sordariomycetidae</taxon>
        <taxon>Sordariales</taxon>
        <taxon>Podosporaceae</taxon>
        <taxon>Cladorrhinum</taxon>
    </lineage>
</organism>
<evidence type="ECO:0000313" key="4">
    <source>
        <dbReference type="Proteomes" id="UP001321749"/>
    </source>
</evidence>
<evidence type="ECO:0000313" key="3">
    <source>
        <dbReference type="EMBL" id="KAK4463056.1"/>
    </source>
</evidence>
<reference evidence="3" key="1">
    <citation type="journal article" date="2023" name="Mol. Phylogenet. Evol.">
        <title>Genome-scale phylogeny and comparative genomics of the fungal order Sordariales.</title>
        <authorList>
            <person name="Hensen N."/>
            <person name="Bonometti L."/>
            <person name="Westerberg I."/>
            <person name="Brannstrom I.O."/>
            <person name="Guillou S."/>
            <person name="Cros-Aarteil S."/>
            <person name="Calhoun S."/>
            <person name="Haridas S."/>
            <person name="Kuo A."/>
            <person name="Mondo S."/>
            <person name="Pangilinan J."/>
            <person name="Riley R."/>
            <person name="LaButti K."/>
            <person name="Andreopoulos B."/>
            <person name="Lipzen A."/>
            <person name="Chen C."/>
            <person name="Yan M."/>
            <person name="Daum C."/>
            <person name="Ng V."/>
            <person name="Clum A."/>
            <person name="Steindorff A."/>
            <person name="Ohm R.A."/>
            <person name="Martin F."/>
            <person name="Silar P."/>
            <person name="Natvig D.O."/>
            <person name="Lalanne C."/>
            <person name="Gautier V."/>
            <person name="Ament-Velasquez S.L."/>
            <person name="Kruys A."/>
            <person name="Hutchinson M.I."/>
            <person name="Powell A.J."/>
            <person name="Barry K."/>
            <person name="Miller A.N."/>
            <person name="Grigoriev I.V."/>
            <person name="Debuchy R."/>
            <person name="Gladieux P."/>
            <person name="Hiltunen Thoren M."/>
            <person name="Johannesson H."/>
        </authorList>
    </citation>
    <scope>NUCLEOTIDE SEQUENCE</scope>
    <source>
        <strain evidence="3">PSN324</strain>
    </source>
</reference>
<reference evidence="3" key="2">
    <citation type="submission" date="2023-06" db="EMBL/GenBank/DDBJ databases">
        <authorList>
            <consortium name="Lawrence Berkeley National Laboratory"/>
            <person name="Mondo S.J."/>
            <person name="Hensen N."/>
            <person name="Bonometti L."/>
            <person name="Westerberg I."/>
            <person name="Brannstrom I.O."/>
            <person name="Guillou S."/>
            <person name="Cros-Aarteil S."/>
            <person name="Calhoun S."/>
            <person name="Haridas S."/>
            <person name="Kuo A."/>
            <person name="Pangilinan J."/>
            <person name="Riley R."/>
            <person name="Labutti K."/>
            <person name="Andreopoulos B."/>
            <person name="Lipzen A."/>
            <person name="Chen C."/>
            <person name="Yanf M."/>
            <person name="Daum C."/>
            <person name="Ng V."/>
            <person name="Clum A."/>
            <person name="Steindorff A."/>
            <person name="Ohm R."/>
            <person name="Martin F."/>
            <person name="Silar P."/>
            <person name="Natvig D."/>
            <person name="Lalanne C."/>
            <person name="Gautier V."/>
            <person name="Ament-Velasquez S.L."/>
            <person name="Kruys A."/>
            <person name="Hutchinson M.I."/>
            <person name="Powell A.J."/>
            <person name="Barry K."/>
            <person name="Miller A.N."/>
            <person name="Grigoriev I.V."/>
            <person name="Debuchy R."/>
            <person name="Gladieux P."/>
            <person name="Thoren M.H."/>
            <person name="Johannesson H."/>
        </authorList>
    </citation>
    <scope>NUCLEOTIDE SEQUENCE</scope>
    <source>
        <strain evidence="3">PSN324</strain>
    </source>
</reference>
<dbReference type="PANTHER" id="PTHR35910:SF1">
    <property type="entry name" value="2EXR DOMAIN-CONTAINING PROTEIN"/>
    <property type="match status" value="1"/>
</dbReference>
<proteinExistence type="predicted"/>
<dbReference type="PANTHER" id="PTHR35910">
    <property type="entry name" value="2EXR DOMAIN-CONTAINING PROTEIN"/>
    <property type="match status" value="1"/>
</dbReference>